<comment type="caution">
    <text evidence="2">The sequence shown here is derived from an EMBL/GenBank/DDBJ whole genome shotgun (WGS) entry which is preliminary data.</text>
</comment>
<feature type="transmembrane region" description="Helical" evidence="1">
    <location>
        <begin position="93"/>
        <end position="117"/>
    </location>
</feature>
<proteinExistence type="predicted"/>
<dbReference type="EMBL" id="JAUIZM010000005">
    <property type="protein sequence ID" value="KAK1384234.1"/>
    <property type="molecule type" value="Genomic_DNA"/>
</dbReference>
<protein>
    <submittedName>
        <fullName evidence="2">Uncharacterized protein</fullName>
    </submittedName>
</protein>
<organism evidence="2 3">
    <name type="scientific">Heracleum sosnowskyi</name>
    <dbReference type="NCBI Taxonomy" id="360622"/>
    <lineage>
        <taxon>Eukaryota</taxon>
        <taxon>Viridiplantae</taxon>
        <taxon>Streptophyta</taxon>
        <taxon>Embryophyta</taxon>
        <taxon>Tracheophyta</taxon>
        <taxon>Spermatophyta</taxon>
        <taxon>Magnoliopsida</taxon>
        <taxon>eudicotyledons</taxon>
        <taxon>Gunneridae</taxon>
        <taxon>Pentapetalae</taxon>
        <taxon>asterids</taxon>
        <taxon>campanulids</taxon>
        <taxon>Apiales</taxon>
        <taxon>Apiaceae</taxon>
        <taxon>Apioideae</taxon>
        <taxon>apioid superclade</taxon>
        <taxon>Tordylieae</taxon>
        <taxon>Tordyliinae</taxon>
        <taxon>Heracleum</taxon>
    </lineage>
</organism>
<reference evidence="2" key="2">
    <citation type="submission" date="2023-05" db="EMBL/GenBank/DDBJ databases">
        <authorList>
            <person name="Schelkunov M.I."/>
        </authorList>
    </citation>
    <scope>NUCLEOTIDE SEQUENCE</scope>
    <source>
        <strain evidence="2">Hsosn_3</strain>
        <tissue evidence="2">Leaf</tissue>
    </source>
</reference>
<sequence length="340" mass="37722">MLKLRTSITESFEGLLKALAELYEGSICCSDNLHPELDLPDSSKLYAPDSSQSKSVRSKIVDMDLDGDDDVEGSVPASAANLKLNFVSIISNFFTVVPVAAWDVMFNLMLLVLVSLLSNLCEHPYWSSDRKSFDLVVSMTGMVDMQADLKLECLNVVVAISRLLQTLILSLNTSGRDSNDSIDENQRLCEGEKLLVMLQDPDYRVRLNLARRIGVLFQTWDGHDELFRDICSNFGGKLVSSKKRLVMAAKVLKAGPYPPQKMETIIITLMHLALNSEKMELETVFIMCAIAAIDPCQRELIGAVFDNLSKTERLNNILSSWVACGVSLVALMEARGLFCL</sequence>
<dbReference type="InterPro" id="IPR038980">
    <property type="entry name" value="ATM_plant"/>
</dbReference>
<dbReference type="PANTHER" id="PTHR37079:SF4">
    <property type="entry name" value="SERINE_THREONINE-PROTEIN KINASE ATM"/>
    <property type="match status" value="1"/>
</dbReference>
<keyword evidence="3" id="KW-1185">Reference proteome</keyword>
<dbReference type="Proteomes" id="UP001237642">
    <property type="component" value="Unassembled WGS sequence"/>
</dbReference>
<keyword evidence="1" id="KW-0812">Transmembrane</keyword>
<dbReference type="PANTHER" id="PTHR37079">
    <property type="entry name" value="SERINE/THREONINE-PROTEIN KINASE ATM"/>
    <property type="match status" value="1"/>
</dbReference>
<evidence type="ECO:0000313" key="3">
    <source>
        <dbReference type="Proteomes" id="UP001237642"/>
    </source>
</evidence>
<keyword evidence="1" id="KW-0472">Membrane</keyword>
<evidence type="ECO:0000256" key="1">
    <source>
        <dbReference type="SAM" id="Phobius"/>
    </source>
</evidence>
<dbReference type="AlphaFoldDB" id="A0AAD8IEE7"/>
<name>A0AAD8IEE7_9APIA</name>
<dbReference type="GO" id="GO:0006974">
    <property type="term" value="P:DNA damage response"/>
    <property type="evidence" value="ECO:0007669"/>
    <property type="project" value="InterPro"/>
</dbReference>
<keyword evidence="1" id="KW-1133">Transmembrane helix</keyword>
<gene>
    <name evidence="2" type="ORF">POM88_021969</name>
</gene>
<dbReference type="GO" id="GO:0004674">
    <property type="term" value="F:protein serine/threonine kinase activity"/>
    <property type="evidence" value="ECO:0007669"/>
    <property type="project" value="InterPro"/>
</dbReference>
<evidence type="ECO:0000313" key="2">
    <source>
        <dbReference type="EMBL" id="KAK1384234.1"/>
    </source>
</evidence>
<accession>A0AAD8IEE7</accession>
<reference evidence="2" key="1">
    <citation type="submission" date="2023-02" db="EMBL/GenBank/DDBJ databases">
        <title>Genome of toxic invasive species Heracleum sosnowskyi carries increased number of genes despite the absence of recent whole-genome duplications.</title>
        <authorList>
            <person name="Schelkunov M."/>
            <person name="Shtratnikova V."/>
            <person name="Makarenko M."/>
            <person name="Klepikova A."/>
            <person name="Omelchenko D."/>
            <person name="Novikova G."/>
            <person name="Obukhova E."/>
            <person name="Bogdanov V."/>
            <person name="Penin A."/>
            <person name="Logacheva M."/>
        </authorList>
    </citation>
    <scope>NUCLEOTIDE SEQUENCE</scope>
    <source>
        <strain evidence="2">Hsosn_3</strain>
        <tissue evidence="2">Leaf</tissue>
    </source>
</reference>